<protein>
    <recommendedName>
        <fullName evidence="8">Putative beta-barrel assembly-enhancing protease</fullName>
        <ecNumber evidence="8">3.4.-.-</ecNumber>
    </recommendedName>
</protein>
<reference evidence="10 11" key="1">
    <citation type="submission" date="2019-06" db="EMBL/GenBank/DDBJ databases">
        <title>Draft genome of Aliikangiella marina GYP-15.</title>
        <authorList>
            <person name="Wang G."/>
        </authorList>
    </citation>
    <scope>NUCLEOTIDE SEQUENCE [LARGE SCALE GENOMIC DNA]</scope>
    <source>
        <strain evidence="10 11">GYP-15</strain>
    </source>
</reference>
<dbReference type="GO" id="GO:0008270">
    <property type="term" value="F:zinc ion binding"/>
    <property type="evidence" value="ECO:0007669"/>
    <property type="project" value="UniProtKB-UniRule"/>
</dbReference>
<evidence type="ECO:0000256" key="7">
    <source>
        <dbReference type="ARBA" id="ARBA00023049"/>
    </source>
</evidence>
<dbReference type="RefSeq" id="WP_142941064.1">
    <property type="nucleotide sequence ID" value="NZ_VIKR01000001.1"/>
</dbReference>
<dbReference type="AlphaFoldDB" id="A0A545TJU2"/>
<keyword evidence="6 8" id="KW-0862">Zinc</keyword>
<gene>
    <name evidence="10" type="ORF">FLL45_05995</name>
</gene>
<evidence type="ECO:0000256" key="1">
    <source>
        <dbReference type="ARBA" id="ARBA00022670"/>
    </source>
</evidence>
<dbReference type="Gene3D" id="3.30.2010.10">
    <property type="entry name" value="Metalloproteases ('zincins'), catalytic domain"/>
    <property type="match status" value="1"/>
</dbReference>
<evidence type="ECO:0000256" key="2">
    <source>
        <dbReference type="ARBA" id="ARBA00022723"/>
    </source>
</evidence>
<feature type="binding site" evidence="8">
    <location>
        <position position="195"/>
    </location>
    <ligand>
        <name>Zn(2+)</name>
        <dbReference type="ChEBI" id="CHEBI:29105"/>
        <note>catalytic</note>
    </ligand>
</feature>
<dbReference type="GO" id="GO:0016020">
    <property type="term" value="C:membrane"/>
    <property type="evidence" value="ECO:0007669"/>
    <property type="project" value="InterPro"/>
</dbReference>
<keyword evidence="1 8" id="KW-0645">Protease</keyword>
<feature type="signal peptide" evidence="8">
    <location>
        <begin position="1"/>
        <end position="21"/>
    </location>
</feature>
<dbReference type="Proteomes" id="UP000317839">
    <property type="component" value="Unassembled WGS sequence"/>
</dbReference>
<dbReference type="SUPFAM" id="SSF48452">
    <property type="entry name" value="TPR-like"/>
    <property type="match status" value="1"/>
</dbReference>
<dbReference type="GO" id="GO:0051603">
    <property type="term" value="P:proteolysis involved in protein catabolic process"/>
    <property type="evidence" value="ECO:0007669"/>
    <property type="project" value="TreeGrafter"/>
</dbReference>
<evidence type="ECO:0000259" key="9">
    <source>
        <dbReference type="Pfam" id="PF01435"/>
    </source>
</evidence>
<feature type="binding site" evidence="8">
    <location>
        <position position="128"/>
    </location>
    <ligand>
        <name>Zn(2+)</name>
        <dbReference type="ChEBI" id="CHEBI:29105"/>
        <note>catalytic</note>
    </ligand>
</feature>
<comment type="function">
    <text evidence="8">Functions as both a chaperone and a metalloprotease. Maintains the integrity of the outer membrane by promoting either the assembly or the elimination of outer membrane proteins, depending on their folding state.</text>
</comment>
<evidence type="ECO:0000313" key="10">
    <source>
        <dbReference type="EMBL" id="TQV77492.1"/>
    </source>
</evidence>
<dbReference type="InterPro" id="IPR051156">
    <property type="entry name" value="Mito/Outer_Membr_Metalloprot"/>
</dbReference>
<dbReference type="Pfam" id="PF14559">
    <property type="entry name" value="TPR_19"/>
    <property type="match status" value="1"/>
</dbReference>
<dbReference type="PANTHER" id="PTHR22726:SF1">
    <property type="entry name" value="METALLOENDOPEPTIDASE OMA1, MITOCHONDRIAL"/>
    <property type="match status" value="1"/>
</dbReference>
<feature type="chain" id="PRO_5022272075" description="Putative beta-barrel assembly-enhancing protease" evidence="8">
    <location>
        <begin position="22"/>
        <end position="479"/>
    </location>
</feature>
<feature type="domain" description="Peptidase M48" evidence="9">
    <location>
        <begin position="66"/>
        <end position="251"/>
    </location>
</feature>
<feature type="binding site" evidence="8">
    <location>
        <position position="132"/>
    </location>
    <ligand>
        <name>Zn(2+)</name>
        <dbReference type="ChEBI" id="CHEBI:29105"/>
        <note>catalytic</note>
    </ligand>
</feature>
<dbReference type="Pfam" id="PF01435">
    <property type="entry name" value="Peptidase_M48"/>
    <property type="match status" value="1"/>
</dbReference>
<dbReference type="Gene3D" id="1.25.40.10">
    <property type="entry name" value="Tetratricopeptide repeat domain"/>
    <property type="match status" value="1"/>
</dbReference>
<keyword evidence="2 8" id="KW-0479">Metal-binding</keyword>
<accession>A0A545TJU2</accession>
<sequence precursor="true">MTKFIVALLAGLYGFCSAVTAAELPDIGSSSSQVFSLVDEQALGDDYMRQLRAIAPIVNDAEINDYIQHLGFKLVENNPNAQDRQFSFFVIRERTINAFALPGGYIGIHTGLITKSQTESELASVLSHEVAHVTQRHLARRLELQNQLTIPTLAAFAAAILIASQARNSETGIGAMASAQGLAQQALINHTRSNEAEADRIGISTLYRAGFDPQGAISFFEKMQENTRYNSNAFEFLRTHPLSRSRITDARLRANEYPTRRIRDPLKYHLIKEKVNAITTKVSPVTVERQERLFKDGKISTPAQLYGYAIFMMRAKKFEVAEKILNNLRFSDAKQSSYAIALAQLNIERKMPSKSVPVIEKMLLQSPGNQALVETLAELYLANNQFEEARELLLSNVHMTEYAPYLLKLLAEAQEGSGRRSEVYETEGNFLLAMGDLGGARLQFEQALNVHTDDPYARSRINSQINRIREYLRQRSLRN</sequence>
<evidence type="ECO:0000256" key="3">
    <source>
        <dbReference type="ARBA" id="ARBA00022729"/>
    </source>
</evidence>
<dbReference type="CDD" id="cd07333">
    <property type="entry name" value="M48C_bepA_like"/>
    <property type="match status" value="1"/>
</dbReference>
<dbReference type="EMBL" id="VIKR01000001">
    <property type="protein sequence ID" value="TQV77492.1"/>
    <property type="molecule type" value="Genomic_DNA"/>
</dbReference>
<feature type="active site" evidence="8">
    <location>
        <position position="129"/>
    </location>
</feature>
<keyword evidence="3 8" id="KW-0732">Signal</keyword>
<comment type="subcellular location">
    <subcellularLocation>
        <location evidence="8">Periplasm</location>
    </subcellularLocation>
</comment>
<dbReference type="OrthoDB" id="9810445at2"/>
<dbReference type="InterPro" id="IPR030873">
    <property type="entry name" value="Protease_BepA"/>
</dbReference>
<dbReference type="EC" id="3.4.-.-" evidence="8"/>
<evidence type="ECO:0000313" key="11">
    <source>
        <dbReference type="Proteomes" id="UP000317839"/>
    </source>
</evidence>
<keyword evidence="5 8" id="KW-0378">Hydrolase</keyword>
<evidence type="ECO:0000256" key="8">
    <source>
        <dbReference type="HAMAP-Rule" id="MF_00997"/>
    </source>
</evidence>
<comment type="cofactor">
    <cofactor evidence="8">
        <name>Zn(2+)</name>
        <dbReference type="ChEBI" id="CHEBI:29105"/>
    </cofactor>
    <text evidence="8">Binds 1 zinc ion per subunit.</text>
</comment>
<evidence type="ECO:0000256" key="6">
    <source>
        <dbReference type="ARBA" id="ARBA00022833"/>
    </source>
</evidence>
<proteinExistence type="inferred from homology"/>
<keyword evidence="11" id="KW-1185">Reference proteome</keyword>
<dbReference type="GO" id="GO:0004222">
    <property type="term" value="F:metalloendopeptidase activity"/>
    <property type="evidence" value="ECO:0007669"/>
    <property type="project" value="InterPro"/>
</dbReference>
<keyword evidence="4 8" id="KW-0574">Periplasm</keyword>
<dbReference type="InterPro" id="IPR001915">
    <property type="entry name" value="Peptidase_M48"/>
</dbReference>
<organism evidence="10 11">
    <name type="scientific">Aliikangiella marina</name>
    <dbReference type="NCBI Taxonomy" id="1712262"/>
    <lineage>
        <taxon>Bacteria</taxon>
        <taxon>Pseudomonadati</taxon>
        <taxon>Pseudomonadota</taxon>
        <taxon>Gammaproteobacteria</taxon>
        <taxon>Oceanospirillales</taxon>
        <taxon>Pleioneaceae</taxon>
        <taxon>Aliikangiella</taxon>
    </lineage>
</organism>
<dbReference type="InterPro" id="IPR011990">
    <property type="entry name" value="TPR-like_helical_dom_sf"/>
</dbReference>
<comment type="similarity">
    <text evidence="8">Belongs to the peptidase M48 family. BepA subfamily.</text>
</comment>
<dbReference type="HAMAP" id="MF_00997">
    <property type="entry name" value="Protease_BepA"/>
    <property type="match status" value="1"/>
</dbReference>
<keyword evidence="7 8" id="KW-0482">Metalloprotease</keyword>
<evidence type="ECO:0000256" key="5">
    <source>
        <dbReference type="ARBA" id="ARBA00022801"/>
    </source>
</evidence>
<feature type="active site" description="Proton donor" evidence="8">
    <location>
        <position position="199"/>
    </location>
</feature>
<dbReference type="PANTHER" id="PTHR22726">
    <property type="entry name" value="METALLOENDOPEPTIDASE OMA1"/>
    <property type="match status" value="1"/>
</dbReference>
<name>A0A545TJU2_9GAMM</name>
<evidence type="ECO:0000256" key="4">
    <source>
        <dbReference type="ARBA" id="ARBA00022764"/>
    </source>
</evidence>
<comment type="caution">
    <text evidence="10">The sequence shown here is derived from an EMBL/GenBank/DDBJ whole genome shotgun (WGS) entry which is preliminary data.</text>
</comment>
<dbReference type="GO" id="GO:0042597">
    <property type="term" value="C:periplasmic space"/>
    <property type="evidence" value="ECO:0007669"/>
    <property type="project" value="UniProtKB-SubCell"/>
</dbReference>